<dbReference type="RefSeq" id="WP_062666925.1">
    <property type="nucleotide sequence ID" value="NZ_FIZX01000005.1"/>
</dbReference>
<dbReference type="AlphaFoldDB" id="A0A128FCC7"/>
<feature type="transmembrane region" description="Helical" evidence="1">
    <location>
        <begin position="385"/>
        <end position="403"/>
    </location>
</feature>
<feature type="transmembrane region" description="Helical" evidence="1">
    <location>
        <begin position="287"/>
        <end position="309"/>
    </location>
</feature>
<feature type="transmembrane region" description="Helical" evidence="1">
    <location>
        <begin position="12"/>
        <end position="29"/>
    </location>
</feature>
<dbReference type="STRING" id="1796497.GCE9029_04413"/>
<dbReference type="EMBL" id="FIZX01000005">
    <property type="protein sequence ID" value="CZF84452.1"/>
    <property type="molecule type" value="Genomic_DNA"/>
</dbReference>
<feature type="transmembrane region" description="Helical" evidence="1">
    <location>
        <begin position="161"/>
        <end position="182"/>
    </location>
</feature>
<gene>
    <name evidence="2" type="ORF">GCE9029_04413</name>
</gene>
<evidence type="ECO:0008006" key="4">
    <source>
        <dbReference type="Google" id="ProtNLM"/>
    </source>
</evidence>
<accession>A0A128FCC7</accession>
<keyword evidence="1" id="KW-0812">Transmembrane</keyword>
<feature type="transmembrane region" description="Helical" evidence="1">
    <location>
        <begin position="49"/>
        <end position="67"/>
    </location>
</feature>
<feature type="transmembrane region" description="Helical" evidence="1">
    <location>
        <begin position="236"/>
        <end position="255"/>
    </location>
</feature>
<keyword evidence="3" id="KW-1185">Reference proteome</keyword>
<feature type="transmembrane region" description="Helical" evidence="1">
    <location>
        <begin position="202"/>
        <end position="224"/>
    </location>
</feature>
<keyword evidence="1" id="KW-0472">Membrane</keyword>
<evidence type="ECO:0000313" key="3">
    <source>
        <dbReference type="Proteomes" id="UP000071641"/>
    </source>
</evidence>
<keyword evidence="1" id="KW-1133">Transmembrane helix</keyword>
<protein>
    <recommendedName>
        <fullName evidence="4">Glycosyltransferase RgtA/B/C/D-like domain-containing protein</fullName>
    </recommendedName>
</protein>
<dbReference type="OrthoDB" id="5332564at2"/>
<feature type="transmembrane region" description="Helical" evidence="1">
    <location>
        <begin position="355"/>
        <end position="373"/>
    </location>
</feature>
<evidence type="ECO:0000256" key="1">
    <source>
        <dbReference type="SAM" id="Phobius"/>
    </source>
</evidence>
<feature type="transmembrane region" description="Helical" evidence="1">
    <location>
        <begin position="138"/>
        <end position="154"/>
    </location>
</feature>
<proteinExistence type="predicted"/>
<organism evidence="2 3">
    <name type="scientific">Grimontia celer</name>
    <dbReference type="NCBI Taxonomy" id="1796497"/>
    <lineage>
        <taxon>Bacteria</taxon>
        <taxon>Pseudomonadati</taxon>
        <taxon>Pseudomonadota</taxon>
        <taxon>Gammaproteobacteria</taxon>
        <taxon>Vibrionales</taxon>
        <taxon>Vibrionaceae</taxon>
        <taxon>Grimontia</taxon>
    </lineage>
</organism>
<dbReference type="Proteomes" id="UP000071641">
    <property type="component" value="Unassembled WGS sequence"/>
</dbReference>
<reference evidence="3" key="1">
    <citation type="submission" date="2016-02" db="EMBL/GenBank/DDBJ databases">
        <authorList>
            <person name="Rodrigo-Torres Lidia"/>
            <person name="Arahal R.David."/>
        </authorList>
    </citation>
    <scope>NUCLEOTIDE SEQUENCE [LARGE SCALE GENOMIC DNA]</scope>
    <source>
        <strain evidence="3">CECT 9029</strain>
    </source>
</reference>
<name>A0A128FCC7_9GAMM</name>
<evidence type="ECO:0000313" key="2">
    <source>
        <dbReference type="EMBL" id="CZF84452.1"/>
    </source>
</evidence>
<feature type="transmembrane region" description="Helical" evidence="1">
    <location>
        <begin position="87"/>
        <end position="104"/>
    </location>
</feature>
<sequence>MNLKKLDLHHSLLQLCGFVLGLILALLYAQHQIMTGDQWQMLHKGYLGAYQDIWLAFGNAASAVGNVPGSLSAWVVGGPLLLWDNPWAPMLLLIGLRVLSYLMLDAVIKQVFSQQVRLLFMVAYWLNPWLLYDSQLYNPAYLCFFTALHFWSAFKLREQSNFVFSFLHVIAIGGAMQFHYSWPVLAVISCYLLYRKMSHPNWTGVITAGLVILASLIPYFQEYAVNEGLKGESDRYIGYGLVHVYPVLKALFYWLRYASTLFSNRIITDTSFDWLTTIAWLQLVFQYLWQAILYVVGATTVVIAAKVNWQAWKAIKPYIKRRTDVIEKQQWLLLYAAAAVMAIIINAMLSPITFSYWHLILTFPIALIPILVAAEQWRVEIPEHFIKGLVGLAAFFLVVNLVAACDSEKYTHKVSYAEQVQVLLVQEGITKQR</sequence>
<feature type="transmembrane region" description="Helical" evidence="1">
    <location>
        <begin position="330"/>
        <end position="349"/>
    </location>
</feature>